<evidence type="ECO:0000256" key="6">
    <source>
        <dbReference type="ARBA" id="ARBA00022692"/>
    </source>
</evidence>
<protein>
    <recommendedName>
        <fullName evidence="15">Phospholipid/glycerol acyltransferase domain-containing protein</fullName>
    </recommendedName>
</protein>
<evidence type="ECO:0000313" key="17">
    <source>
        <dbReference type="Proteomes" id="UP000265618"/>
    </source>
</evidence>
<keyword evidence="5" id="KW-0808">Transferase</keyword>
<comment type="similarity">
    <text evidence="3">Belongs to the 1-acyl-sn-glycerol-3-phosphate acyltransferase family.</text>
</comment>
<feature type="region of interest" description="Disordered" evidence="13">
    <location>
        <begin position="1"/>
        <end position="44"/>
    </location>
</feature>
<dbReference type="SMART" id="SM00563">
    <property type="entry name" value="PlsC"/>
    <property type="match status" value="1"/>
</dbReference>
<evidence type="ECO:0000256" key="9">
    <source>
        <dbReference type="ARBA" id="ARBA00023136"/>
    </source>
</evidence>
<accession>A0A9K3GF73</accession>
<feature type="transmembrane region" description="Helical" evidence="14">
    <location>
        <begin position="73"/>
        <end position="96"/>
    </location>
</feature>
<dbReference type="EMBL" id="BDIP01000128">
    <property type="protein sequence ID" value="GIQ80235.1"/>
    <property type="molecule type" value="Genomic_DNA"/>
</dbReference>
<evidence type="ECO:0000256" key="3">
    <source>
        <dbReference type="ARBA" id="ARBA00008655"/>
    </source>
</evidence>
<keyword evidence="17" id="KW-1185">Reference proteome</keyword>
<evidence type="ECO:0000256" key="2">
    <source>
        <dbReference type="ARBA" id="ARBA00005189"/>
    </source>
</evidence>
<evidence type="ECO:0000256" key="13">
    <source>
        <dbReference type="SAM" id="MobiDB-lite"/>
    </source>
</evidence>
<gene>
    <name evidence="16" type="ORF">KIPB_000998</name>
</gene>
<sequence>MHMLEHTNRVAVAKPKHPKQSDNDEETANLWSETGTTQPGPQSRATVAEELEVFPGCRAPLTTAPLALTVLKVLLGTVLVPLRIVLFVCVTTLFWLSVKVLVIGHKKDGALRGWRWACIDAVARTTSRALLLCCGYHWIHRSGRPADRETPTSHLPTLVSNHQSWTDPFAIMAMGHGCYGFLAMAELRKAPVLGVAARAVDGVFVDRTSEASRAAAAEALKRRMQDTSQSRVVVFPEAGTSDGSCLLQFRKGAFRPGLPLQPCLIRYPHRWYNQSWDSQSIWSHVFNILSSPHNRVSITFMPVYHPSPAEQADPALYADNLRKSMCEEWRRVYGCDIRESSLSMTEKRIYQKYRDGVYDWGECLRRLETQQVERGGK</sequence>
<comment type="subcellular location">
    <subcellularLocation>
        <location evidence="1">Membrane</location>
    </subcellularLocation>
</comment>
<keyword evidence="4" id="KW-0444">Lipid biosynthesis</keyword>
<keyword evidence="7 14" id="KW-1133">Transmembrane helix</keyword>
<dbReference type="InterPro" id="IPR045252">
    <property type="entry name" value="LPCAT1-like"/>
</dbReference>
<dbReference type="AlphaFoldDB" id="A0A9K3GF73"/>
<dbReference type="PANTHER" id="PTHR23063">
    <property type="entry name" value="PHOSPHOLIPID ACYLTRANSFERASE"/>
    <property type="match status" value="1"/>
</dbReference>
<dbReference type="GO" id="GO:0008374">
    <property type="term" value="F:O-acyltransferase activity"/>
    <property type="evidence" value="ECO:0007669"/>
    <property type="project" value="InterPro"/>
</dbReference>
<evidence type="ECO:0000256" key="11">
    <source>
        <dbReference type="ARBA" id="ARBA00023264"/>
    </source>
</evidence>
<organism evidence="16 17">
    <name type="scientific">Kipferlia bialata</name>
    <dbReference type="NCBI Taxonomy" id="797122"/>
    <lineage>
        <taxon>Eukaryota</taxon>
        <taxon>Metamonada</taxon>
        <taxon>Carpediemonas-like organisms</taxon>
        <taxon>Kipferlia</taxon>
    </lineage>
</organism>
<feature type="domain" description="Phospholipid/glycerol acyltransferase" evidence="15">
    <location>
        <begin position="158"/>
        <end position="268"/>
    </location>
</feature>
<evidence type="ECO:0000259" key="15">
    <source>
        <dbReference type="SMART" id="SM00563"/>
    </source>
</evidence>
<evidence type="ECO:0000313" key="16">
    <source>
        <dbReference type="EMBL" id="GIQ80235.1"/>
    </source>
</evidence>
<evidence type="ECO:0000256" key="14">
    <source>
        <dbReference type="SAM" id="Phobius"/>
    </source>
</evidence>
<comment type="caution">
    <text evidence="16">The sequence shown here is derived from an EMBL/GenBank/DDBJ whole genome shotgun (WGS) entry which is preliminary data.</text>
</comment>
<keyword evidence="6 14" id="KW-0812">Transmembrane</keyword>
<evidence type="ECO:0000256" key="7">
    <source>
        <dbReference type="ARBA" id="ARBA00022989"/>
    </source>
</evidence>
<evidence type="ECO:0000256" key="8">
    <source>
        <dbReference type="ARBA" id="ARBA00023098"/>
    </source>
</evidence>
<dbReference type="OrthoDB" id="272512at2759"/>
<evidence type="ECO:0000256" key="12">
    <source>
        <dbReference type="ARBA" id="ARBA00023315"/>
    </source>
</evidence>
<keyword evidence="8" id="KW-0443">Lipid metabolism</keyword>
<dbReference type="InterPro" id="IPR002123">
    <property type="entry name" value="Plipid/glycerol_acylTrfase"/>
</dbReference>
<dbReference type="SUPFAM" id="SSF69593">
    <property type="entry name" value="Glycerol-3-phosphate (1)-acyltransferase"/>
    <property type="match status" value="1"/>
</dbReference>
<dbReference type="CDD" id="cd07991">
    <property type="entry name" value="LPLAT_LPCAT1-like"/>
    <property type="match status" value="1"/>
</dbReference>
<comment type="pathway">
    <text evidence="2">Lipid metabolism.</text>
</comment>
<dbReference type="GO" id="GO:0008654">
    <property type="term" value="P:phospholipid biosynthetic process"/>
    <property type="evidence" value="ECO:0007669"/>
    <property type="project" value="UniProtKB-KW"/>
</dbReference>
<keyword evidence="11" id="KW-1208">Phospholipid metabolism</keyword>
<dbReference type="Pfam" id="PF01553">
    <property type="entry name" value="Acyltransferase"/>
    <property type="match status" value="1"/>
</dbReference>
<proteinExistence type="inferred from homology"/>
<feature type="compositionally biased region" description="Polar residues" evidence="13">
    <location>
        <begin position="29"/>
        <end position="44"/>
    </location>
</feature>
<keyword evidence="9 14" id="KW-0472">Membrane</keyword>
<evidence type="ECO:0000256" key="5">
    <source>
        <dbReference type="ARBA" id="ARBA00022679"/>
    </source>
</evidence>
<evidence type="ECO:0000256" key="4">
    <source>
        <dbReference type="ARBA" id="ARBA00022516"/>
    </source>
</evidence>
<keyword evidence="12" id="KW-0012">Acyltransferase</keyword>
<dbReference type="Proteomes" id="UP000265618">
    <property type="component" value="Unassembled WGS sequence"/>
</dbReference>
<dbReference type="PANTHER" id="PTHR23063:SF52">
    <property type="entry name" value="LYSOPHOSPHATIDYLCHOLINE ACYLTRANSFERASE"/>
    <property type="match status" value="1"/>
</dbReference>
<keyword evidence="10" id="KW-0594">Phospholipid biosynthesis</keyword>
<evidence type="ECO:0000256" key="10">
    <source>
        <dbReference type="ARBA" id="ARBA00023209"/>
    </source>
</evidence>
<evidence type="ECO:0000256" key="1">
    <source>
        <dbReference type="ARBA" id="ARBA00004370"/>
    </source>
</evidence>
<reference evidence="16 17" key="1">
    <citation type="journal article" date="2018" name="PLoS ONE">
        <title>The draft genome of Kipferlia bialata reveals reductive genome evolution in fornicate parasites.</title>
        <authorList>
            <person name="Tanifuji G."/>
            <person name="Takabayashi S."/>
            <person name="Kume K."/>
            <person name="Takagi M."/>
            <person name="Nakayama T."/>
            <person name="Kamikawa R."/>
            <person name="Inagaki Y."/>
            <person name="Hashimoto T."/>
        </authorList>
    </citation>
    <scope>NUCLEOTIDE SEQUENCE [LARGE SCALE GENOMIC DNA]</scope>
    <source>
        <strain evidence="16">NY0173</strain>
    </source>
</reference>
<name>A0A9K3GF73_9EUKA</name>
<dbReference type="GO" id="GO:0016020">
    <property type="term" value="C:membrane"/>
    <property type="evidence" value="ECO:0007669"/>
    <property type="project" value="UniProtKB-SubCell"/>
</dbReference>